<keyword evidence="6" id="KW-0812">Transmembrane</keyword>
<keyword evidence="9" id="KW-1185">Reference proteome</keyword>
<keyword evidence="6" id="KW-1133">Transmembrane helix</keyword>
<sequence>MFLLFLRFSLGVEIPERKLAAEGSSVMMHAPAISNVNITEWEYIEGSTPKFILQYYSKAQVPIVYDAYQGRVVFYQNNGSLLLQQLREADSGIYKATVDLMQDRTRTTILEVIRKEAQTWLTPPMIGLLGISCLLLFVTSVIWMQEEGPSAAFILHGLYFLAAVIAMGLIIMISWCRPEALSQSPTYHSVVLCSTAMTLAVNLSFSFLLLHNFHQDHERGCSEPVDVITSCVLTVLAALLLLLLFALWYHKKTDARTQTRSTHGKEEDQEQNQDKESRLSLQHPRDDIVQEPS</sequence>
<feature type="transmembrane region" description="Helical" evidence="6">
    <location>
        <begin position="187"/>
        <end position="207"/>
    </location>
</feature>
<gene>
    <name evidence="8" type="ORF">CIB84_002009</name>
</gene>
<comment type="subcellular location">
    <subcellularLocation>
        <location evidence="1">Membrane</location>
    </subcellularLocation>
</comment>
<dbReference type="InterPro" id="IPR036179">
    <property type="entry name" value="Ig-like_dom_sf"/>
</dbReference>
<evidence type="ECO:0000256" key="4">
    <source>
        <dbReference type="ARBA" id="ARBA00023180"/>
    </source>
</evidence>
<protein>
    <recommendedName>
        <fullName evidence="7">Immunoglobulin V-set domain-containing protein</fullName>
    </recommendedName>
</protein>
<feature type="domain" description="Immunoglobulin V-set" evidence="7">
    <location>
        <begin position="19"/>
        <end position="98"/>
    </location>
</feature>
<keyword evidence="4" id="KW-0325">Glycoprotein</keyword>
<dbReference type="Gene3D" id="2.60.40.10">
    <property type="entry name" value="Immunoglobulins"/>
    <property type="match status" value="1"/>
</dbReference>
<dbReference type="PANTHER" id="PTHR12080:SF59">
    <property type="entry name" value="HEPATIC AND GLIAL CELL ADHESION MOLECULE"/>
    <property type="match status" value="1"/>
</dbReference>
<dbReference type="GO" id="GO:0016020">
    <property type="term" value="C:membrane"/>
    <property type="evidence" value="ECO:0007669"/>
    <property type="project" value="UniProtKB-SubCell"/>
</dbReference>
<feature type="region of interest" description="Disordered" evidence="5">
    <location>
        <begin position="258"/>
        <end position="293"/>
    </location>
</feature>
<dbReference type="OrthoDB" id="6353782at2759"/>
<organism evidence="8 9">
    <name type="scientific">Bambusicola thoracicus</name>
    <name type="common">Chinese bamboo-partridge</name>
    <name type="synonym">Perdix thoracica</name>
    <dbReference type="NCBI Taxonomy" id="9083"/>
    <lineage>
        <taxon>Eukaryota</taxon>
        <taxon>Metazoa</taxon>
        <taxon>Chordata</taxon>
        <taxon>Craniata</taxon>
        <taxon>Vertebrata</taxon>
        <taxon>Euteleostomi</taxon>
        <taxon>Archelosauria</taxon>
        <taxon>Archosauria</taxon>
        <taxon>Dinosauria</taxon>
        <taxon>Saurischia</taxon>
        <taxon>Theropoda</taxon>
        <taxon>Coelurosauria</taxon>
        <taxon>Aves</taxon>
        <taxon>Neognathae</taxon>
        <taxon>Galloanserae</taxon>
        <taxon>Galliformes</taxon>
        <taxon>Phasianidae</taxon>
        <taxon>Perdicinae</taxon>
        <taxon>Bambusicola</taxon>
    </lineage>
</organism>
<name>A0A2P4TD01_BAMTH</name>
<reference evidence="8 9" key="1">
    <citation type="submission" date="2018-01" db="EMBL/GenBank/DDBJ databases">
        <title>Comparison of the Chinese Bamboo Partridge and Red Junglefowl genome sequences highlights the importance of demography in genome evolution.</title>
        <authorList>
            <person name="Tiley G.P."/>
            <person name="Kimball R.T."/>
            <person name="Braun E.L."/>
            <person name="Burleigh J.G."/>
        </authorList>
    </citation>
    <scope>NUCLEOTIDE SEQUENCE [LARGE SCALE GENOMIC DNA]</scope>
    <source>
        <strain evidence="8">RTK389</strain>
        <tissue evidence="8">Blood</tissue>
    </source>
</reference>
<dbReference type="EMBL" id="PPHD01002153">
    <property type="protein sequence ID" value="POI34236.1"/>
    <property type="molecule type" value="Genomic_DNA"/>
</dbReference>
<evidence type="ECO:0000256" key="3">
    <source>
        <dbReference type="ARBA" id="ARBA00023136"/>
    </source>
</evidence>
<dbReference type="Proteomes" id="UP000237246">
    <property type="component" value="Unassembled WGS sequence"/>
</dbReference>
<proteinExistence type="predicted"/>
<keyword evidence="3 6" id="KW-0472">Membrane</keyword>
<comment type="caution">
    <text evidence="8">The sequence shown here is derived from an EMBL/GenBank/DDBJ whole genome shotgun (WGS) entry which is preliminary data.</text>
</comment>
<dbReference type="AlphaFoldDB" id="A0A2P4TD01"/>
<evidence type="ECO:0000256" key="1">
    <source>
        <dbReference type="ARBA" id="ARBA00004370"/>
    </source>
</evidence>
<evidence type="ECO:0000256" key="5">
    <source>
        <dbReference type="SAM" id="MobiDB-lite"/>
    </source>
</evidence>
<keyword evidence="2" id="KW-0732">Signal</keyword>
<dbReference type="InterPro" id="IPR013783">
    <property type="entry name" value="Ig-like_fold"/>
</dbReference>
<feature type="transmembrane region" description="Helical" evidence="6">
    <location>
        <begin position="227"/>
        <end position="249"/>
    </location>
</feature>
<evidence type="ECO:0000256" key="6">
    <source>
        <dbReference type="SAM" id="Phobius"/>
    </source>
</evidence>
<accession>A0A2P4TD01</accession>
<dbReference type="InterPro" id="IPR015631">
    <property type="entry name" value="CD2/SLAM_rcpt"/>
</dbReference>
<evidence type="ECO:0000259" key="7">
    <source>
        <dbReference type="Pfam" id="PF07686"/>
    </source>
</evidence>
<feature type="compositionally biased region" description="Basic and acidic residues" evidence="5">
    <location>
        <begin position="272"/>
        <end position="293"/>
    </location>
</feature>
<dbReference type="SUPFAM" id="SSF48726">
    <property type="entry name" value="Immunoglobulin"/>
    <property type="match status" value="1"/>
</dbReference>
<evidence type="ECO:0000313" key="8">
    <source>
        <dbReference type="EMBL" id="POI34236.1"/>
    </source>
</evidence>
<feature type="transmembrane region" description="Helical" evidence="6">
    <location>
        <begin position="125"/>
        <end position="145"/>
    </location>
</feature>
<dbReference type="InterPro" id="IPR013106">
    <property type="entry name" value="Ig_V-set"/>
</dbReference>
<dbReference type="GO" id="GO:0005911">
    <property type="term" value="C:cell-cell junction"/>
    <property type="evidence" value="ECO:0007669"/>
    <property type="project" value="TreeGrafter"/>
</dbReference>
<evidence type="ECO:0000256" key="2">
    <source>
        <dbReference type="ARBA" id="ARBA00022729"/>
    </source>
</evidence>
<dbReference type="PANTHER" id="PTHR12080">
    <property type="entry name" value="SIGNALING LYMPHOCYTIC ACTIVATION MOLECULE"/>
    <property type="match status" value="1"/>
</dbReference>
<feature type="transmembrane region" description="Helical" evidence="6">
    <location>
        <begin position="151"/>
        <end position="175"/>
    </location>
</feature>
<dbReference type="Pfam" id="PF07686">
    <property type="entry name" value="V-set"/>
    <property type="match status" value="1"/>
</dbReference>
<evidence type="ECO:0000313" key="9">
    <source>
        <dbReference type="Proteomes" id="UP000237246"/>
    </source>
</evidence>